<dbReference type="InterPro" id="IPR015793">
    <property type="entry name" value="Pyrv_Knase_brl"/>
</dbReference>
<organism evidence="18 19">
    <name type="scientific">Lichtheimia corymbifera JMRC:FSU:9682</name>
    <dbReference type="NCBI Taxonomy" id="1263082"/>
    <lineage>
        <taxon>Eukaryota</taxon>
        <taxon>Fungi</taxon>
        <taxon>Fungi incertae sedis</taxon>
        <taxon>Mucoromycota</taxon>
        <taxon>Mucoromycotina</taxon>
        <taxon>Mucoromycetes</taxon>
        <taxon>Mucorales</taxon>
        <taxon>Lichtheimiaceae</taxon>
        <taxon>Lichtheimia</taxon>
    </lineage>
</organism>
<evidence type="ECO:0000256" key="10">
    <source>
        <dbReference type="ARBA" id="ARBA00022840"/>
    </source>
</evidence>
<keyword evidence="12 15" id="KW-0324">Glycolysis</keyword>
<dbReference type="SUPFAM" id="SSF50800">
    <property type="entry name" value="PK beta-barrel domain-like"/>
    <property type="match status" value="1"/>
</dbReference>
<evidence type="ECO:0000256" key="13">
    <source>
        <dbReference type="ARBA" id="ARBA00023317"/>
    </source>
</evidence>
<dbReference type="GO" id="GO:0016301">
    <property type="term" value="F:kinase activity"/>
    <property type="evidence" value="ECO:0007669"/>
    <property type="project" value="UniProtKB-KW"/>
</dbReference>
<feature type="domain" description="Pyruvate kinase barrel" evidence="16">
    <location>
        <begin position="27"/>
        <end position="353"/>
    </location>
</feature>
<keyword evidence="6 15" id="KW-0808">Transferase</keyword>
<dbReference type="InterPro" id="IPR040442">
    <property type="entry name" value="Pyrv_kinase-like_dom_sf"/>
</dbReference>
<dbReference type="PRINTS" id="PR01050">
    <property type="entry name" value="PYRUVTKNASE"/>
</dbReference>
<evidence type="ECO:0000256" key="14">
    <source>
        <dbReference type="ARBA" id="ARBA00048152"/>
    </source>
</evidence>
<keyword evidence="11 15" id="KW-0460">Magnesium</keyword>
<dbReference type="GO" id="GO:0005524">
    <property type="term" value="F:ATP binding"/>
    <property type="evidence" value="ECO:0007669"/>
    <property type="project" value="UniProtKB-KW"/>
</dbReference>
<feature type="domain" description="Pyruvate kinase C-terminal" evidence="17">
    <location>
        <begin position="388"/>
        <end position="528"/>
    </location>
</feature>
<evidence type="ECO:0000259" key="16">
    <source>
        <dbReference type="Pfam" id="PF00224"/>
    </source>
</evidence>
<dbReference type="Pfam" id="PF02887">
    <property type="entry name" value="PK_C"/>
    <property type="match status" value="1"/>
</dbReference>
<evidence type="ECO:0000313" key="19">
    <source>
        <dbReference type="Proteomes" id="UP000027586"/>
    </source>
</evidence>
<keyword evidence="13 18" id="KW-0670">Pyruvate</keyword>
<evidence type="ECO:0000259" key="17">
    <source>
        <dbReference type="Pfam" id="PF02887"/>
    </source>
</evidence>
<evidence type="ECO:0000256" key="7">
    <source>
        <dbReference type="ARBA" id="ARBA00022723"/>
    </source>
</evidence>
<dbReference type="OrthoDB" id="108365at2759"/>
<dbReference type="STRING" id="1263082.A0A068RN77"/>
<dbReference type="InterPro" id="IPR015795">
    <property type="entry name" value="Pyrv_Knase_C"/>
</dbReference>
<evidence type="ECO:0000256" key="2">
    <source>
        <dbReference type="ARBA" id="ARBA00001958"/>
    </source>
</evidence>
<protein>
    <recommendedName>
        <fullName evidence="5 15">Pyruvate kinase</fullName>
        <ecNumber evidence="5 15">2.7.1.40</ecNumber>
    </recommendedName>
</protein>
<evidence type="ECO:0000256" key="6">
    <source>
        <dbReference type="ARBA" id="ARBA00022679"/>
    </source>
</evidence>
<dbReference type="InterPro" id="IPR011037">
    <property type="entry name" value="Pyrv_Knase-like_insert_dom_sf"/>
</dbReference>
<evidence type="ECO:0000256" key="15">
    <source>
        <dbReference type="RuleBase" id="RU000504"/>
    </source>
</evidence>
<dbReference type="GO" id="GO:0006950">
    <property type="term" value="P:response to stress"/>
    <property type="evidence" value="ECO:0007669"/>
    <property type="project" value="UniProtKB-ARBA"/>
</dbReference>
<dbReference type="Gene3D" id="2.40.33.10">
    <property type="entry name" value="PK beta-barrel domain-like"/>
    <property type="match status" value="1"/>
</dbReference>
<dbReference type="SUPFAM" id="SSF52935">
    <property type="entry name" value="PK C-terminal domain-like"/>
    <property type="match status" value="1"/>
</dbReference>
<evidence type="ECO:0000256" key="5">
    <source>
        <dbReference type="ARBA" id="ARBA00012142"/>
    </source>
</evidence>
<dbReference type="Proteomes" id="UP000027586">
    <property type="component" value="Unassembled WGS sequence"/>
</dbReference>
<dbReference type="GO" id="GO:0004743">
    <property type="term" value="F:pyruvate kinase activity"/>
    <property type="evidence" value="ECO:0007669"/>
    <property type="project" value="UniProtKB-EC"/>
</dbReference>
<evidence type="ECO:0000256" key="11">
    <source>
        <dbReference type="ARBA" id="ARBA00022842"/>
    </source>
</evidence>
<dbReference type="GO" id="GO:0000287">
    <property type="term" value="F:magnesium ion binding"/>
    <property type="evidence" value="ECO:0007669"/>
    <property type="project" value="InterPro"/>
</dbReference>
<dbReference type="NCBIfam" id="NF004491">
    <property type="entry name" value="PRK05826.1"/>
    <property type="match status" value="1"/>
</dbReference>
<dbReference type="NCBIfam" id="NF004978">
    <property type="entry name" value="PRK06354.1"/>
    <property type="match status" value="1"/>
</dbReference>
<dbReference type="Gene3D" id="3.20.20.60">
    <property type="entry name" value="Phosphoenolpyruvate-binding domains"/>
    <property type="match status" value="1"/>
</dbReference>
<dbReference type="VEuPathDB" id="FungiDB:LCOR_03048.1"/>
<dbReference type="EC" id="2.7.1.40" evidence="5 15"/>
<keyword evidence="8" id="KW-0547">Nucleotide-binding</keyword>
<dbReference type="InterPro" id="IPR018209">
    <property type="entry name" value="Pyrv_Knase_AS"/>
</dbReference>
<evidence type="ECO:0000256" key="12">
    <source>
        <dbReference type="ARBA" id="ARBA00023152"/>
    </source>
</evidence>
<sequence length="531" mass="58158">MQQQLQPSSSLQWVSNMDVNVVPCSGRKTSIIGTIGPKTNSVEMITQLRNAGLNVVRMNFSHGTHEYHQSVIDNTRKSVQLYPGRSTAIALDNKGPEIRTGTMKDGADVPIQAGHEMTFSVDDQYRDQCSDQVMYIDYKNLPKMIRPGRKIYVDDGVLTFDVLEVSDDSTIRVRACNQGKLSSHKGVNLPGTDVDLPALSEKDIRDLRFGVQNKVDMVFASFIRRGQDIRDIRKILGEDGKHIKIIAKIENHQGVQNFDEILQETDGIMVARGDMGIEIPIERVFIAQKMMIAKCNLAGKPVICATQMLESMTNNPRPTRAEVSDVANAVLDGADCVMLSGETAKGSYPVESVSTMHETCVLAENVICYPALFNQIRQLIPMPTDTPETVASAAVSAALEQNAGAILVLTTSGNSARLLSKYRPQVPIIVVTRNPQTARQIHLHRGCFPFHYPKPSSAAAARLSSSATSSAAHLSPADAAPWQEDVDTRIIWGMEQAIKYGLLKHGQAVIAVQGWRGGLGNTNTMRVLITP</sequence>
<dbReference type="FunFam" id="3.20.20.60:FF:000001">
    <property type="entry name" value="Pyruvate kinase"/>
    <property type="match status" value="1"/>
</dbReference>
<dbReference type="Gene3D" id="3.40.1380.20">
    <property type="entry name" value="Pyruvate kinase, C-terminal domain"/>
    <property type="match status" value="1"/>
</dbReference>
<dbReference type="InterPro" id="IPR015806">
    <property type="entry name" value="Pyrv_Knase_insert_dom_sf"/>
</dbReference>
<dbReference type="Pfam" id="PF00224">
    <property type="entry name" value="PK"/>
    <property type="match status" value="1"/>
</dbReference>
<dbReference type="InterPro" id="IPR001697">
    <property type="entry name" value="Pyr_Knase"/>
</dbReference>
<dbReference type="InterPro" id="IPR015813">
    <property type="entry name" value="Pyrv/PenolPyrv_kinase-like_dom"/>
</dbReference>
<evidence type="ECO:0000256" key="8">
    <source>
        <dbReference type="ARBA" id="ARBA00022741"/>
    </source>
</evidence>
<keyword evidence="9 15" id="KW-0418">Kinase</keyword>
<dbReference type="GO" id="GO:0030955">
    <property type="term" value="F:potassium ion binding"/>
    <property type="evidence" value="ECO:0007669"/>
    <property type="project" value="InterPro"/>
</dbReference>
<dbReference type="PROSITE" id="PS00110">
    <property type="entry name" value="PYRUVATE_KINASE"/>
    <property type="match status" value="1"/>
</dbReference>
<name>A0A068RN77_9FUNG</name>
<dbReference type="PANTHER" id="PTHR11817">
    <property type="entry name" value="PYRUVATE KINASE"/>
    <property type="match status" value="1"/>
</dbReference>
<proteinExistence type="inferred from homology"/>
<dbReference type="InterPro" id="IPR036918">
    <property type="entry name" value="Pyrv_Knase_C_sf"/>
</dbReference>
<evidence type="ECO:0000256" key="1">
    <source>
        <dbReference type="ARBA" id="ARBA00001946"/>
    </source>
</evidence>
<evidence type="ECO:0000256" key="4">
    <source>
        <dbReference type="ARBA" id="ARBA00008663"/>
    </source>
</evidence>
<dbReference type="SUPFAM" id="SSF51621">
    <property type="entry name" value="Phosphoenolpyruvate/pyruvate domain"/>
    <property type="match status" value="1"/>
</dbReference>
<comment type="catalytic activity">
    <reaction evidence="14 15">
        <text>pyruvate + ATP = phosphoenolpyruvate + ADP + H(+)</text>
        <dbReference type="Rhea" id="RHEA:18157"/>
        <dbReference type="ChEBI" id="CHEBI:15361"/>
        <dbReference type="ChEBI" id="CHEBI:15378"/>
        <dbReference type="ChEBI" id="CHEBI:30616"/>
        <dbReference type="ChEBI" id="CHEBI:58702"/>
        <dbReference type="ChEBI" id="CHEBI:456216"/>
        <dbReference type="EC" id="2.7.1.40"/>
    </reaction>
</comment>
<dbReference type="NCBIfam" id="TIGR01064">
    <property type="entry name" value="pyruv_kin"/>
    <property type="match status" value="1"/>
</dbReference>
<dbReference type="CDD" id="cd00288">
    <property type="entry name" value="Pyruvate_Kinase"/>
    <property type="match status" value="1"/>
</dbReference>
<comment type="caution">
    <text evidence="18">The sequence shown here is derived from an EMBL/GenBank/DDBJ whole genome shotgun (WGS) entry which is preliminary data.</text>
</comment>
<keyword evidence="7" id="KW-0479">Metal-binding</keyword>
<dbReference type="UniPathway" id="UPA00109">
    <property type="reaction ID" value="UER00188"/>
</dbReference>
<dbReference type="EMBL" id="CBTN010000010">
    <property type="protein sequence ID" value="CDH51444.1"/>
    <property type="molecule type" value="Genomic_DNA"/>
</dbReference>
<evidence type="ECO:0000313" key="18">
    <source>
        <dbReference type="EMBL" id="CDH51444.1"/>
    </source>
</evidence>
<comment type="pathway">
    <text evidence="3 15">Carbohydrate degradation; glycolysis; pyruvate from D-glyceraldehyde 3-phosphate: step 5/5.</text>
</comment>
<accession>A0A068RN77</accession>
<comment type="cofactor">
    <cofactor evidence="2">
        <name>K(+)</name>
        <dbReference type="ChEBI" id="CHEBI:29103"/>
    </cofactor>
</comment>
<comment type="cofactor">
    <cofactor evidence="1">
        <name>Mg(2+)</name>
        <dbReference type="ChEBI" id="CHEBI:18420"/>
    </cofactor>
</comment>
<gene>
    <name evidence="18" type="ORF">LCOR_03048.1</name>
</gene>
<evidence type="ECO:0000256" key="9">
    <source>
        <dbReference type="ARBA" id="ARBA00022777"/>
    </source>
</evidence>
<reference evidence="18" key="1">
    <citation type="submission" date="2013-08" db="EMBL/GenBank/DDBJ databases">
        <title>Gene expansion shapes genome architecture in the human pathogen Lichtheimia corymbifera: an evolutionary genomics analysis in the ancient terrestrial Mucorales (Mucoromycotina).</title>
        <authorList>
            <person name="Schwartze V.U."/>
            <person name="Winter S."/>
            <person name="Shelest E."/>
            <person name="Marcet-Houben M."/>
            <person name="Horn F."/>
            <person name="Wehner S."/>
            <person name="Hoffmann K."/>
            <person name="Riege K."/>
            <person name="Sammeth M."/>
            <person name="Nowrousian M."/>
            <person name="Valiante V."/>
            <person name="Linde J."/>
            <person name="Jacobsen I.D."/>
            <person name="Marz M."/>
            <person name="Brakhage A.A."/>
            <person name="Gabaldon T."/>
            <person name="Bocker S."/>
            <person name="Voigt K."/>
        </authorList>
    </citation>
    <scope>NUCLEOTIDE SEQUENCE [LARGE SCALE GENOMIC DNA]</scope>
    <source>
        <strain evidence="18">FSU 9682</strain>
    </source>
</reference>
<keyword evidence="10" id="KW-0067">ATP-binding</keyword>
<dbReference type="AlphaFoldDB" id="A0A068RN77"/>
<keyword evidence="19" id="KW-1185">Reference proteome</keyword>
<comment type="similarity">
    <text evidence="4 15">Belongs to the pyruvate kinase family.</text>
</comment>
<evidence type="ECO:0000256" key="3">
    <source>
        <dbReference type="ARBA" id="ARBA00004997"/>
    </source>
</evidence>
<dbReference type="FunFam" id="2.40.33.10:FF:000001">
    <property type="entry name" value="Pyruvate kinase"/>
    <property type="match status" value="1"/>
</dbReference>